<dbReference type="InterPro" id="IPR045121">
    <property type="entry name" value="CoAse"/>
</dbReference>
<organism evidence="8 9">
    <name type="scientific">Emergencia timonensis</name>
    <dbReference type="NCBI Taxonomy" id="1776384"/>
    <lineage>
        <taxon>Bacteria</taxon>
        <taxon>Bacillati</taxon>
        <taxon>Bacillota</taxon>
        <taxon>Clostridia</taxon>
        <taxon>Peptostreptococcales</taxon>
        <taxon>Anaerovoracaceae</taxon>
        <taxon>Emergencia</taxon>
    </lineage>
</organism>
<dbReference type="InterPro" id="IPR020084">
    <property type="entry name" value="NUDIX_hydrolase_CS"/>
</dbReference>
<dbReference type="InterPro" id="IPR015797">
    <property type="entry name" value="NUDIX_hydrolase-like_dom_sf"/>
</dbReference>
<dbReference type="PROSITE" id="PS51462">
    <property type="entry name" value="NUDIX"/>
    <property type="match status" value="1"/>
</dbReference>
<evidence type="ECO:0000256" key="1">
    <source>
        <dbReference type="ARBA" id="ARBA00001936"/>
    </source>
</evidence>
<dbReference type="InterPro" id="IPR000086">
    <property type="entry name" value="NUDIX_hydrolase_dom"/>
</dbReference>
<dbReference type="STRING" id="1776384.GCA_900086585_04141"/>
<protein>
    <submittedName>
        <fullName evidence="8">CoA pyrophosphatase</fullName>
    </submittedName>
</protein>
<evidence type="ECO:0000256" key="3">
    <source>
        <dbReference type="ARBA" id="ARBA00022723"/>
    </source>
</evidence>
<comment type="cofactor">
    <cofactor evidence="2">
        <name>Mg(2+)</name>
        <dbReference type="ChEBI" id="CHEBI:18420"/>
    </cofactor>
</comment>
<dbReference type="CDD" id="cd03426">
    <property type="entry name" value="NUDIX_CoAse_Nudt7"/>
    <property type="match status" value="1"/>
</dbReference>
<evidence type="ECO:0000256" key="4">
    <source>
        <dbReference type="ARBA" id="ARBA00022801"/>
    </source>
</evidence>
<keyword evidence="3" id="KW-0479">Metal-binding</keyword>
<keyword evidence="5" id="KW-0460">Magnesium</keyword>
<comment type="caution">
    <text evidence="8">The sequence shown here is derived from an EMBL/GenBank/DDBJ whole genome shotgun (WGS) entry which is preliminary data.</text>
</comment>
<dbReference type="PROSITE" id="PS00893">
    <property type="entry name" value="NUDIX_BOX"/>
    <property type="match status" value="1"/>
</dbReference>
<dbReference type="PANTHER" id="PTHR12992">
    <property type="entry name" value="NUDIX HYDROLASE"/>
    <property type="match status" value="1"/>
</dbReference>
<dbReference type="RefSeq" id="WP_067542664.1">
    <property type="nucleotide sequence ID" value="NZ_AP025567.1"/>
</dbReference>
<name>A0A415E4B4_9FIRM</name>
<feature type="domain" description="Nudix hydrolase" evidence="7">
    <location>
        <begin position="21"/>
        <end position="159"/>
    </location>
</feature>
<evidence type="ECO:0000313" key="8">
    <source>
        <dbReference type="EMBL" id="RHJ88497.1"/>
    </source>
</evidence>
<evidence type="ECO:0000259" key="7">
    <source>
        <dbReference type="PROSITE" id="PS51462"/>
    </source>
</evidence>
<accession>A0A415E4B4</accession>
<reference evidence="8 9" key="1">
    <citation type="submission" date="2018-08" db="EMBL/GenBank/DDBJ databases">
        <title>A genome reference for cultivated species of the human gut microbiota.</title>
        <authorList>
            <person name="Zou Y."/>
            <person name="Xue W."/>
            <person name="Luo G."/>
        </authorList>
    </citation>
    <scope>NUCLEOTIDE SEQUENCE [LARGE SCALE GENOMIC DNA]</scope>
    <source>
        <strain evidence="8 9">AM07-24</strain>
    </source>
</reference>
<dbReference type="Gene3D" id="3.90.79.10">
    <property type="entry name" value="Nucleoside Triphosphate Pyrophosphohydrolase"/>
    <property type="match status" value="1"/>
</dbReference>
<dbReference type="GO" id="GO:0046872">
    <property type="term" value="F:metal ion binding"/>
    <property type="evidence" value="ECO:0007669"/>
    <property type="project" value="UniProtKB-KW"/>
</dbReference>
<dbReference type="GO" id="GO:0010945">
    <property type="term" value="F:coenzyme A diphosphatase activity"/>
    <property type="evidence" value="ECO:0007669"/>
    <property type="project" value="InterPro"/>
</dbReference>
<sequence>MSFTLDNIRAIYRDWDARPIGKHRFFSVLVPFVEKDGRVHLLFEVRAKNMQSQPGEVCFPGGHVERGENPRDTALRETFEEIGVPIERIEVIGQGDTLYGYANYTLFTYMGIIPYEVYQQANLAHEEVDEIFLVPLEQFVENPPEVHSENIFTDIDENFPYEKVGIGRDYQWRVGDWQIPIYDIDGRIIWGLTARITENFIEILQRKNPFK</sequence>
<dbReference type="AlphaFoldDB" id="A0A415E4B4"/>
<dbReference type="OrthoDB" id="9802805at2"/>
<evidence type="ECO:0000256" key="2">
    <source>
        <dbReference type="ARBA" id="ARBA00001946"/>
    </source>
</evidence>
<dbReference type="EMBL" id="QRMS01000002">
    <property type="protein sequence ID" value="RHJ88497.1"/>
    <property type="molecule type" value="Genomic_DNA"/>
</dbReference>
<dbReference type="Proteomes" id="UP000284841">
    <property type="component" value="Unassembled WGS sequence"/>
</dbReference>
<keyword evidence="6" id="KW-0464">Manganese</keyword>
<dbReference type="SUPFAM" id="SSF55811">
    <property type="entry name" value="Nudix"/>
    <property type="match status" value="1"/>
</dbReference>
<gene>
    <name evidence="8" type="ORF">DW099_08935</name>
</gene>
<proteinExistence type="predicted"/>
<evidence type="ECO:0000256" key="6">
    <source>
        <dbReference type="ARBA" id="ARBA00023211"/>
    </source>
</evidence>
<dbReference type="GeneID" id="83006416"/>
<keyword evidence="4" id="KW-0378">Hydrolase</keyword>
<comment type="cofactor">
    <cofactor evidence="1">
        <name>Mn(2+)</name>
        <dbReference type="ChEBI" id="CHEBI:29035"/>
    </cofactor>
</comment>
<dbReference type="Pfam" id="PF00293">
    <property type="entry name" value="NUDIX"/>
    <property type="match status" value="1"/>
</dbReference>
<evidence type="ECO:0000313" key="9">
    <source>
        <dbReference type="Proteomes" id="UP000284841"/>
    </source>
</evidence>
<dbReference type="PANTHER" id="PTHR12992:SF11">
    <property type="entry name" value="MITOCHONDRIAL COENZYME A DIPHOSPHATASE NUDT8"/>
    <property type="match status" value="1"/>
</dbReference>
<evidence type="ECO:0000256" key="5">
    <source>
        <dbReference type="ARBA" id="ARBA00022842"/>
    </source>
</evidence>
<keyword evidence="9" id="KW-1185">Reference proteome</keyword>